<keyword evidence="1" id="KW-0472">Membrane</keyword>
<dbReference type="GO" id="GO:0005576">
    <property type="term" value="C:extracellular region"/>
    <property type="evidence" value="ECO:0007669"/>
    <property type="project" value="TreeGrafter"/>
</dbReference>
<evidence type="ECO:0000313" key="5">
    <source>
        <dbReference type="Proteomes" id="UP000550729"/>
    </source>
</evidence>
<protein>
    <submittedName>
        <fullName evidence="4">MCE family protein</fullName>
    </submittedName>
</protein>
<name>A0A848L3G4_9ACTN</name>
<accession>A0A848L3G4</accession>
<dbReference type="EMBL" id="JABBNB010000060">
    <property type="protein sequence ID" value="NMO05269.1"/>
    <property type="molecule type" value="Genomic_DNA"/>
</dbReference>
<dbReference type="InterPro" id="IPR003399">
    <property type="entry name" value="Mce/MlaD"/>
</dbReference>
<dbReference type="Pfam" id="PF11887">
    <property type="entry name" value="Mce4_CUP1"/>
    <property type="match status" value="1"/>
</dbReference>
<feature type="transmembrane region" description="Helical" evidence="1">
    <location>
        <begin position="12"/>
        <end position="30"/>
    </location>
</feature>
<evidence type="ECO:0000259" key="2">
    <source>
        <dbReference type="Pfam" id="PF02470"/>
    </source>
</evidence>
<dbReference type="InterPro" id="IPR005693">
    <property type="entry name" value="Mce"/>
</dbReference>
<evidence type="ECO:0000259" key="3">
    <source>
        <dbReference type="Pfam" id="PF11887"/>
    </source>
</evidence>
<feature type="domain" description="Mammalian cell entry C-terminal" evidence="3">
    <location>
        <begin position="121"/>
        <end position="302"/>
    </location>
</feature>
<dbReference type="InterPro" id="IPR024516">
    <property type="entry name" value="Mce_C"/>
</dbReference>
<dbReference type="NCBIfam" id="TIGR00996">
    <property type="entry name" value="Mtu_fam_mce"/>
    <property type="match status" value="1"/>
</dbReference>
<dbReference type="Proteomes" id="UP000550729">
    <property type="component" value="Unassembled WGS sequence"/>
</dbReference>
<keyword evidence="1" id="KW-1133">Transmembrane helix</keyword>
<dbReference type="PRINTS" id="PR01782">
    <property type="entry name" value="MCEVIRFACTOR"/>
</dbReference>
<dbReference type="Pfam" id="PF02470">
    <property type="entry name" value="MlaD"/>
    <property type="match status" value="1"/>
</dbReference>
<dbReference type="PANTHER" id="PTHR33371">
    <property type="entry name" value="INTERMEMBRANE PHOSPHOLIPID TRANSPORT SYSTEM BINDING PROTEIN MLAD-RELATED"/>
    <property type="match status" value="1"/>
</dbReference>
<reference evidence="4 5" key="1">
    <citation type="submission" date="2020-04" db="EMBL/GenBank/DDBJ databases">
        <title>Gordonia sp. nov. TBRC 11910.</title>
        <authorList>
            <person name="Suriyachadkun C."/>
        </authorList>
    </citation>
    <scope>NUCLEOTIDE SEQUENCE [LARGE SCALE GENOMIC DNA]</scope>
    <source>
        <strain evidence="4 5">TBRC 11910</strain>
    </source>
</reference>
<dbReference type="InterPro" id="IPR052336">
    <property type="entry name" value="MlaD_Phospholipid_Transporter"/>
</dbReference>
<dbReference type="AlphaFoldDB" id="A0A848L3G4"/>
<keyword evidence="1" id="KW-0812">Transmembrane</keyword>
<evidence type="ECO:0000256" key="1">
    <source>
        <dbReference type="SAM" id="Phobius"/>
    </source>
</evidence>
<feature type="domain" description="Mce/MlaD" evidence="2">
    <location>
        <begin position="39"/>
        <end position="113"/>
    </location>
</feature>
<comment type="caution">
    <text evidence="4">The sequence shown here is derived from an EMBL/GenBank/DDBJ whole genome shotgun (WGS) entry which is preliminary data.</text>
</comment>
<sequence>MKLDNSPRAIKFGLIGTLVIAAIVLAIFNYRSIPFWPGTTTVTAQFSDVGGLDTKAAVQIAGVKVGDVTSIKLRDDHVDVEMRLSEGWQSLGSESTAAIKVETALGKRYVELTSAGSGQLGDVIPTDRTTAGFDLVDSLNQLTQRVEGTQKAQLSSAVDTLTDAMANLPPDLNVALKGLAGGAQTIASRDAGLRTLLQRAGTVTGVLAARNRNLTSLIDDGAVLFTELNDRAAVIRSLLVKVKLMSDELTALTDDTSGTLPSMLTELHRVTTTLNANYANINKAIAGLRPVITQLGEVVGSGPFFSVLLHNIVPANLHGQQPGSIGGGR</sequence>
<dbReference type="PANTHER" id="PTHR33371:SF18">
    <property type="entry name" value="MCE-FAMILY PROTEIN MCE3C"/>
    <property type="match status" value="1"/>
</dbReference>
<organism evidence="4 5">
    <name type="scientific">Gordonia asplenii</name>
    <dbReference type="NCBI Taxonomy" id="2725283"/>
    <lineage>
        <taxon>Bacteria</taxon>
        <taxon>Bacillati</taxon>
        <taxon>Actinomycetota</taxon>
        <taxon>Actinomycetes</taxon>
        <taxon>Mycobacteriales</taxon>
        <taxon>Gordoniaceae</taxon>
        <taxon>Gordonia</taxon>
    </lineage>
</organism>
<dbReference type="RefSeq" id="WP_170197774.1">
    <property type="nucleotide sequence ID" value="NZ_JABBNB010000060.1"/>
</dbReference>
<evidence type="ECO:0000313" key="4">
    <source>
        <dbReference type="EMBL" id="NMO05269.1"/>
    </source>
</evidence>
<gene>
    <name evidence="4" type="ORF">HH308_29025</name>
</gene>
<proteinExistence type="predicted"/>
<keyword evidence="5" id="KW-1185">Reference proteome</keyword>